<dbReference type="GO" id="GO:0005525">
    <property type="term" value="F:GTP binding"/>
    <property type="evidence" value="ECO:0007669"/>
    <property type="project" value="UniProtKB-KW"/>
</dbReference>
<dbReference type="InterPro" id="IPR019991">
    <property type="entry name" value="GTP-bd_ribosome_bgen"/>
</dbReference>
<dbReference type="PANTHER" id="PTHR45782">
    <property type="entry name" value="MITOCHONDRIAL RIBOSOME-ASSOCIATED GTPASE 1"/>
    <property type="match status" value="1"/>
</dbReference>
<dbReference type="PIRSF" id="PIRSF006230">
    <property type="entry name" value="MG442"/>
    <property type="match status" value="1"/>
</dbReference>
<evidence type="ECO:0000313" key="6">
    <source>
        <dbReference type="EMBL" id="MBA5637078.1"/>
    </source>
</evidence>
<evidence type="ECO:0000256" key="1">
    <source>
        <dbReference type="ARBA" id="ARBA00022741"/>
    </source>
</evidence>
<keyword evidence="1 3" id="KW-0547">Nucleotide-binding</keyword>
<dbReference type="EMBL" id="JACEZT010000004">
    <property type="protein sequence ID" value="MBA5637078.1"/>
    <property type="molecule type" value="Genomic_DNA"/>
</dbReference>
<sequence>MAIQWYPGHMNAAKKKAAEQMENTDLVIEVVDARLPEASCNPMVEELRKFRQRPCLKILNKTDLADPAATAAWVAYYNAQEGVTAYAMTTKKPAEVARIPELAKSLAPHRGVPTKPLRIMIMGIPNVGKSTLMNALLKKRVAKVGDEPAVTKQQQKLYLDKNTILVDTPGMLWPKIAMASDGLMLAASHAIGSNALIEEEVAVFLGEEMLKHYPQLLVARYGFKDIEKMDGIGVVEGVAARRGFRQKGGDLDFEKAAHTFLGDYRSGALGRVSLETPETRQLRLEQHAVEMAAKAEKAAALAAEKAKAAANGKRGT</sequence>
<comment type="subcellular location">
    <subcellularLocation>
        <location evidence="3">Cytoplasm</location>
    </subcellularLocation>
</comment>
<organism evidence="6 7">
    <name type="scientific">Rugamonas brunnea</name>
    <dbReference type="NCBI Taxonomy" id="2758569"/>
    <lineage>
        <taxon>Bacteria</taxon>
        <taxon>Pseudomonadati</taxon>
        <taxon>Pseudomonadota</taxon>
        <taxon>Betaproteobacteria</taxon>
        <taxon>Burkholderiales</taxon>
        <taxon>Oxalobacteraceae</taxon>
        <taxon>Telluria group</taxon>
        <taxon>Rugamonas</taxon>
    </lineage>
</organism>
<evidence type="ECO:0000313" key="7">
    <source>
        <dbReference type="Proteomes" id="UP000534388"/>
    </source>
</evidence>
<comment type="similarity">
    <text evidence="3">Belongs to the TRAFAC class YlqF/YawG GTPase family. MTG1 subfamily.</text>
</comment>
<feature type="binding site" evidence="4">
    <location>
        <begin position="60"/>
        <end position="63"/>
    </location>
    <ligand>
        <name>GTP</name>
        <dbReference type="ChEBI" id="CHEBI:37565"/>
    </ligand>
</feature>
<dbReference type="GO" id="GO:0005737">
    <property type="term" value="C:cytoplasm"/>
    <property type="evidence" value="ECO:0007669"/>
    <property type="project" value="UniProtKB-SubCell"/>
</dbReference>
<keyword evidence="3" id="KW-0963">Cytoplasm</keyword>
<evidence type="ECO:0000256" key="3">
    <source>
        <dbReference type="PIRNR" id="PIRNR006230"/>
    </source>
</evidence>
<evidence type="ECO:0000256" key="4">
    <source>
        <dbReference type="PIRSR" id="PIRSR006230-1"/>
    </source>
</evidence>
<dbReference type="CDD" id="cd01856">
    <property type="entry name" value="YlqF"/>
    <property type="match status" value="1"/>
</dbReference>
<feature type="binding site" evidence="4">
    <location>
        <position position="170"/>
    </location>
    <ligand>
        <name>GTP</name>
        <dbReference type="ChEBI" id="CHEBI:37565"/>
    </ligand>
</feature>
<proteinExistence type="inferred from homology"/>
<dbReference type="InterPro" id="IPR027417">
    <property type="entry name" value="P-loop_NTPase"/>
</dbReference>
<dbReference type="GO" id="GO:0003924">
    <property type="term" value="F:GTPase activity"/>
    <property type="evidence" value="ECO:0007669"/>
    <property type="project" value="TreeGrafter"/>
</dbReference>
<feature type="domain" description="G" evidence="5">
    <location>
        <begin position="118"/>
        <end position="182"/>
    </location>
</feature>
<name>A0A7W2IBD2_9BURK</name>
<dbReference type="Pfam" id="PF01926">
    <property type="entry name" value="MMR_HSR1"/>
    <property type="match status" value="1"/>
</dbReference>
<gene>
    <name evidence="6" type="primary">ylqF</name>
    <name evidence="6" type="ORF">H3H37_08420</name>
</gene>
<dbReference type="InterPro" id="IPR006073">
    <property type="entry name" value="GTP-bd"/>
</dbReference>
<dbReference type="PANTHER" id="PTHR45782:SF4">
    <property type="entry name" value="MITOCHONDRIAL RIBOSOME-ASSOCIATED GTPASE 1"/>
    <property type="match status" value="1"/>
</dbReference>
<dbReference type="AlphaFoldDB" id="A0A7W2IBD2"/>
<evidence type="ECO:0000256" key="2">
    <source>
        <dbReference type="ARBA" id="ARBA00023134"/>
    </source>
</evidence>
<feature type="binding site" evidence="4">
    <location>
        <begin position="126"/>
        <end position="131"/>
    </location>
    <ligand>
        <name>GTP</name>
        <dbReference type="ChEBI" id="CHEBI:37565"/>
    </ligand>
</feature>
<comment type="caution">
    <text evidence="6">The sequence shown here is derived from an EMBL/GenBank/DDBJ whole genome shotgun (WGS) entry which is preliminary data.</text>
</comment>
<keyword evidence="7" id="KW-1185">Reference proteome</keyword>
<comment type="function">
    <text evidence="3">Required for a late step of 50S ribosomal subunit assembly. Has GTPase activity.</text>
</comment>
<dbReference type="SUPFAM" id="SSF52540">
    <property type="entry name" value="P-loop containing nucleoside triphosphate hydrolases"/>
    <property type="match status" value="1"/>
</dbReference>
<dbReference type="GO" id="GO:0006412">
    <property type="term" value="P:translation"/>
    <property type="evidence" value="ECO:0007669"/>
    <property type="project" value="TreeGrafter"/>
</dbReference>
<dbReference type="Gene3D" id="3.40.50.300">
    <property type="entry name" value="P-loop containing nucleotide triphosphate hydrolases"/>
    <property type="match status" value="1"/>
</dbReference>
<dbReference type="RefSeq" id="WP_182161356.1">
    <property type="nucleotide sequence ID" value="NZ_JACEZT010000004.1"/>
</dbReference>
<dbReference type="NCBIfam" id="TIGR03596">
    <property type="entry name" value="GTPase_YlqF"/>
    <property type="match status" value="1"/>
</dbReference>
<dbReference type="Proteomes" id="UP000534388">
    <property type="component" value="Unassembled WGS sequence"/>
</dbReference>
<dbReference type="InterPro" id="IPR023179">
    <property type="entry name" value="GTP-bd_ortho_bundle_sf"/>
</dbReference>
<accession>A0A7W2IBD2</accession>
<reference evidence="6 7" key="1">
    <citation type="submission" date="2020-07" db="EMBL/GenBank/DDBJ databases">
        <title>Novel species isolated from subtropical streams in China.</title>
        <authorList>
            <person name="Lu H."/>
        </authorList>
    </citation>
    <scope>NUCLEOTIDE SEQUENCE [LARGE SCALE GENOMIC DNA]</scope>
    <source>
        <strain evidence="6 7">LX20W</strain>
    </source>
</reference>
<dbReference type="InterPro" id="IPR016478">
    <property type="entry name" value="GTPase_MTG1"/>
</dbReference>
<keyword evidence="2 3" id="KW-0342">GTP-binding</keyword>
<evidence type="ECO:0000259" key="5">
    <source>
        <dbReference type="Pfam" id="PF01926"/>
    </source>
</evidence>
<dbReference type="Gene3D" id="1.10.1580.10">
    <property type="match status" value="1"/>
</dbReference>
<protein>
    <recommendedName>
        <fullName evidence="3">Ribosome biogenesis GTPase A</fullName>
    </recommendedName>
</protein>